<dbReference type="CDD" id="cd00118">
    <property type="entry name" value="LysM"/>
    <property type="match status" value="4"/>
</dbReference>
<keyword evidence="1" id="KW-0732">Signal</keyword>
<organism evidence="3 4">
    <name type="scientific">Flavobacterium frigidarium</name>
    <dbReference type="NCBI Taxonomy" id="99286"/>
    <lineage>
        <taxon>Bacteria</taxon>
        <taxon>Pseudomonadati</taxon>
        <taxon>Bacteroidota</taxon>
        <taxon>Flavobacteriia</taxon>
        <taxon>Flavobacteriales</taxon>
        <taxon>Flavobacteriaceae</taxon>
        <taxon>Flavobacterium</taxon>
    </lineage>
</organism>
<dbReference type="InterPro" id="IPR018392">
    <property type="entry name" value="LysM"/>
</dbReference>
<comment type="caution">
    <text evidence="3">The sequence shown here is derived from an EMBL/GenBank/DDBJ whole genome shotgun (WGS) entry which is preliminary data.</text>
</comment>
<feature type="domain" description="LysM" evidence="2">
    <location>
        <begin position="97"/>
        <end position="141"/>
    </location>
</feature>
<reference evidence="3 4" key="1">
    <citation type="submission" date="2023-05" db="EMBL/GenBank/DDBJ databases">
        <title>Adaptations of aquatic viruses from atmosphere-close ecosystems of the Central Arctic Ocean.</title>
        <authorList>
            <person name="Rahlff J."/>
            <person name="Holmfeldt K."/>
        </authorList>
    </citation>
    <scope>NUCLEOTIDE SEQUENCE [LARGE SCALE GENOMIC DNA]</scope>
    <source>
        <strain evidence="3 4">Arc14</strain>
    </source>
</reference>
<feature type="domain" description="LysM" evidence="2">
    <location>
        <begin position="250"/>
        <end position="293"/>
    </location>
</feature>
<dbReference type="PANTHER" id="PTHR33734:SF22">
    <property type="entry name" value="MEMBRANE-BOUND LYTIC MUREIN TRANSGLYCOSYLASE D"/>
    <property type="match status" value="1"/>
</dbReference>
<evidence type="ECO:0000313" key="4">
    <source>
        <dbReference type="Proteomes" id="UP001568894"/>
    </source>
</evidence>
<dbReference type="Gene3D" id="3.10.350.10">
    <property type="entry name" value="LysM domain"/>
    <property type="match status" value="4"/>
</dbReference>
<name>A0ABV4KFX3_9FLAO</name>
<feature type="domain" description="LysM" evidence="2">
    <location>
        <begin position="170"/>
        <end position="213"/>
    </location>
</feature>
<dbReference type="Pfam" id="PF01476">
    <property type="entry name" value="LysM"/>
    <property type="match status" value="4"/>
</dbReference>
<feature type="domain" description="LysM" evidence="2">
    <location>
        <begin position="25"/>
        <end position="68"/>
    </location>
</feature>
<evidence type="ECO:0000313" key="3">
    <source>
        <dbReference type="EMBL" id="MEZ7516563.1"/>
    </source>
</evidence>
<dbReference type="SMART" id="SM00257">
    <property type="entry name" value="LysM"/>
    <property type="match status" value="4"/>
</dbReference>
<dbReference type="Proteomes" id="UP001568894">
    <property type="component" value="Unassembled WGS sequence"/>
</dbReference>
<dbReference type="Gene3D" id="3.40.50.2300">
    <property type="match status" value="1"/>
</dbReference>
<proteinExistence type="predicted"/>
<evidence type="ECO:0000256" key="1">
    <source>
        <dbReference type="SAM" id="SignalP"/>
    </source>
</evidence>
<dbReference type="EMBL" id="JASMRN010000015">
    <property type="protein sequence ID" value="MEZ7516563.1"/>
    <property type="molecule type" value="Genomic_DNA"/>
</dbReference>
<dbReference type="PROSITE" id="PS51782">
    <property type="entry name" value="LYSM"/>
    <property type="match status" value="4"/>
</dbReference>
<feature type="chain" id="PRO_5045925576" evidence="1">
    <location>
        <begin position="21"/>
        <end position="671"/>
    </location>
</feature>
<dbReference type="InterPro" id="IPR036779">
    <property type="entry name" value="LysM_dom_sf"/>
</dbReference>
<protein>
    <submittedName>
        <fullName evidence="3">LysM peptidoglycan-binding domain-containing protein</fullName>
    </submittedName>
</protein>
<evidence type="ECO:0000259" key="2">
    <source>
        <dbReference type="PROSITE" id="PS51782"/>
    </source>
</evidence>
<gene>
    <name evidence="3" type="ORF">QO192_14870</name>
</gene>
<dbReference type="RefSeq" id="WP_371571853.1">
    <property type="nucleotide sequence ID" value="NZ_JASMRN010000015.1"/>
</dbReference>
<sequence>MKYFFATCATFLFLTGSVFSQTKTLTHKVEKGETITQIAQKYQVTPFDIYQLNPDAQTGLRADSVLLIPAKSDGKSILTSSKPATVSTVASAAVAGTTHLVMPKETLYGIKKQYNVSEQALIEANPEILVDGLKIGMLLKIPSKGAVKDDVKVTTRKQEKAIKKAEETAVYHDVLPKETKYSISRQYGITIEQLEKLNPEVVTNLPIGYKLLIKGKRSAVIDSKVITAPTDVYKEAKTNAVVKDSVPQYIAYEVQPKETLYSLSKMFDISQRELLELNPELNAGVTIGMFIKAPTKNYVAAVEGKKEYVSLNKNIAVGKRKRLAMLLPFNVSAADEDVNASGYSRLKKDKFLNMTLDFYAGALIAIDSAKTLGLPIDVEIYDSEETKNSSNVLSLIKANNLQTANAIVGPFYQSNAEVAAQALVENNVPVVSPLSKDVGNAYPNLYQSIPNNEIVKNTMFNYMRSQNGNIMAVVDKKKESILSYLREYQPGVPLVAFKDNGSVSAESLKGMLVKGRMNYVVMETANTWMIKTTISAMLSSMSSYQLQLVILEPNETLDFEEIKFTNLTKLKLMYPSVTRDNVSPEAAIFDKNYKKINNVYPSDYATRGFDVTFDTMMRLVQNVKFEQTIKTVATDRIENKFEYYKKNDGGYTNKGVHIMYYDTDLIIKEAK</sequence>
<feature type="signal peptide" evidence="1">
    <location>
        <begin position="1"/>
        <end position="20"/>
    </location>
</feature>
<dbReference type="SUPFAM" id="SSF53822">
    <property type="entry name" value="Periplasmic binding protein-like I"/>
    <property type="match status" value="1"/>
</dbReference>
<dbReference type="PANTHER" id="PTHR33734">
    <property type="entry name" value="LYSM DOMAIN-CONTAINING GPI-ANCHORED PROTEIN 2"/>
    <property type="match status" value="1"/>
</dbReference>
<keyword evidence="4" id="KW-1185">Reference proteome</keyword>
<dbReference type="SUPFAM" id="SSF54106">
    <property type="entry name" value="LysM domain"/>
    <property type="match status" value="4"/>
</dbReference>
<accession>A0ABV4KFX3</accession>
<dbReference type="InterPro" id="IPR028082">
    <property type="entry name" value="Peripla_BP_I"/>
</dbReference>